<evidence type="ECO:0000259" key="6">
    <source>
        <dbReference type="PROSITE" id="PS51132"/>
    </source>
</evidence>
<gene>
    <name evidence="8" type="primary">LOC106521146</name>
</gene>
<evidence type="ECO:0000256" key="3">
    <source>
        <dbReference type="PROSITE-ProRule" id="PRU00446"/>
    </source>
</evidence>
<evidence type="ECO:0000256" key="1">
    <source>
        <dbReference type="ARBA" id="ARBA00004613"/>
    </source>
</evidence>
<dbReference type="InterPro" id="IPR050605">
    <property type="entry name" value="Olfactomedin-like_domain"/>
</dbReference>
<evidence type="ECO:0000313" key="7">
    <source>
        <dbReference type="Proteomes" id="UP000192220"/>
    </source>
</evidence>
<dbReference type="PROSITE" id="PS51132">
    <property type="entry name" value="OLF"/>
    <property type="match status" value="1"/>
</dbReference>
<feature type="domain" description="Olfactomedin-like" evidence="6">
    <location>
        <begin position="691"/>
        <end position="935"/>
    </location>
</feature>
<feature type="region of interest" description="Disordered" evidence="5">
    <location>
        <begin position="320"/>
        <end position="343"/>
    </location>
</feature>
<dbReference type="InterPro" id="IPR003112">
    <property type="entry name" value="Olfac-like_dom"/>
</dbReference>
<accession>A0A2I4BMR4</accession>
<keyword evidence="4" id="KW-0175">Coiled coil</keyword>
<keyword evidence="2" id="KW-0964">Secreted</keyword>
<dbReference type="Pfam" id="PF02191">
    <property type="entry name" value="OLF"/>
    <property type="match status" value="1"/>
</dbReference>
<dbReference type="GeneID" id="106521146"/>
<dbReference type="GO" id="GO:0005615">
    <property type="term" value="C:extracellular space"/>
    <property type="evidence" value="ECO:0007669"/>
    <property type="project" value="TreeGrafter"/>
</dbReference>
<feature type="region of interest" description="Disordered" evidence="5">
    <location>
        <begin position="126"/>
        <end position="160"/>
    </location>
</feature>
<feature type="compositionally biased region" description="Polar residues" evidence="5">
    <location>
        <begin position="290"/>
        <end position="299"/>
    </location>
</feature>
<dbReference type="PANTHER" id="PTHR23192">
    <property type="entry name" value="OLFACTOMEDIN-RELATED"/>
    <property type="match status" value="1"/>
</dbReference>
<feature type="compositionally biased region" description="Basic and acidic residues" evidence="5">
    <location>
        <begin position="621"/>
        <end position="633"/>
    </location>
</feature>
<feature type="region of interest" description="Disordered" evidence="5">
    <location>
        <begin position="263"/>
        <end position="299"/>
    </location>
</feature>
<evidence type="ECO:0000256" key="4">
    <source>
        <dbReference type="SAM" id="Coils"/>
    </source>
</evidence>
<comment type="caution">
    <text evidence="3">Lacks conserved residue(s) required for the propagation of feature annotation.</text>
</comment>
<dbReference type="SMART" id="SM00284">
    <property type="entry name" value="OLF"/>
    <property type="match status" value="1"/>
</dbReference>
<feature type="region of interest" description="Disordered" evidence="5">
    <location>
        <begin position="523"/>
        <end position="543"/>
    </location>
</feature>
<dbReference type="PANTHER" id="PTHR23192:SF85">
    <property type="entry name" value="GLIOMEDIN"/>
    <property type="match status" value="1"/>
</dbReference>
<feature type="compositionally biased region" description="Polar residues" evidence="5">
    <location>
        <begin position="595"/>
        <end position="613"/>
    </location>
</feature>
<dbReference type="OrthoDB" id="8397025at2759"/>
<feature type="compositionally biased region" description="Basic and acidic residues" evidence="5">
    <location>
        <begin position="274"/>
        <end position="289"/>
    </location>
</feature>
<reference evidence="8" key="1">
    <citation type="submission" date="2025-08" db="UniProtKB">
        <authorList>
            <consortium name="RefSeq"/>
        </authorList>
    </citation>
    <scope>IDENTIFICATION</scope>
    <source>
        <strain evidence="8">Quisiro</strain>
        <tissue evidence="8">Liver</tissue>
    </source>
</reference>
<dbReference type="RefSeq" id="XP_013869030.1">
    <property type="nucleotide sequence ID" value="XM_014013576.1"/>
</dbReference>
<organism evidence="7 8">
    <name type="scientific">Austrofundulus limnaeus</name>
    <name type="common">Annual killifish</name>
    <dbReference type="NCBI Taxonomy" id="52670"/>
    <lineage>
        <taxon>Eukaryota</taxon>
        <taxon>Metazoa</taxon>
        <taxon>Chordata</taxon>
        <taxon>Craniata</taxon>
        <taxon>Vertebrata</taxon>
        <taxon>Euteleostomi</taxon>
        <taxon>Actinopterygii</taxon>
        <taxon>Neopterygii</taxon>
        <taxon>Teleostei</taxon>
        <taxon>Neoteleostei</taxon>
        <taxon>Acanthomorphata</taxon>
        <taxon>Ovalentaria</taxon>
        <taxon>Atherinomorphae</taxon>
        <taxon>Cyprinodontiformes</taxon>
        <taxon>Rivulidae</taxon>
        <taxon>Austrofundulus</taxon>
    </lineage>
</organism>
<dbReference type="InterPro" id="IPR008160">
    <property type="entry name" value="Collagen"/>
</dbReference>
<dbReference type="GO" id="GO:0007165">
    <property type="term" value="P:signal transduction"/>
    <property type="evidence" value="ECO:0007669"/>
    <property type="project" value="TreeGrafter"/>
</dbReference>
<evidence type="ECO:0000313" key="8">
    <source>
        <dbReference type="RefSeq" id="XP_013869030.1"/>
    </source>
</evidence>
<evidence type="ECO:0000256" key="2">
    <source>
        <dbReference type="ARBA" id="ARBA00022525"/>
    </source>
</evidence>
<evidence type="ECO:0000256" key="5">
    <source>
        <dbReference type="SAM" id="MobiDB-lite"/>
    </source>
</evidence>
<feature type="compositionally biased region" description="Polar residues" evidence="5">
    <location>
        <begin position="264"/>
        <end position="273"/>
    </location>
</feature>
<dbReference type="Proteomes" id="UP000192220">
    <property type="component" value="Unplaced"/>
</dbReference>
<protein>
    <submittedName>
        <fullName evidence="8">Uncharacterized protein LOC106521146</fullName>
    </submittedName>
</protein>
<feature type="coiled-coil region" evidence="4">
    <location>
        <begin position="37"/>
        <end position="95"/>
    </location>
</feature>
<dbReference type="Pfam" id="PF01391">
    <property type="entry name" value="Collagen"/>
    <property type="match status" value="1"/>
</dbReference>
<dbReference type="InParanoid" id="A0A2I4BMR4"/>
<dbReference type="SUPFAM" id="SSF101898">
    <property type="entry name" value="NHL repeat"/>
    <property type="match status" value="1"/>
</dbReference>
<keyword evidence="7" id="KW-1185">Reference proteome</keyword>
<dbReference type="GO" id="GO:0009986">
    <property type="term" value="C:cell surface"/>
    <property type="evidence" value="ECO:0007669"/>
    <property type="project" value="TreeGrafter"/>
</dbReference>
<name>A0A2I4BMR4_AUSLI</name>
<dbReference type="KEGG" id="alim:106521146"/>
<sequence>MKERRERFPAWKVLLVSTCVLLPLLSCAAVVFLLVQHRGLAEELVRMESQMQELSESCRLRAALLPEELLEAGELRKLRRSRRNQEEDLSQHQDRDNLMLMTYSVFPVKAFMDLCNNSRGICLIGPPGPPGLPGKPGPPGPRGEPGPSGRRGKRGFPGPACCATDVSHTTIRRRVNCTNVSNEIPAVSSSSDSDAFNVSRNVTESTTTEELVSPLPDYAWTETSSVTMENKDLLTAGPTPNPDHGGGALLNVTDWETLRLFKPESQTPHSAENTSDHLNDTNSEEHLDSETVSVSNTGNETEGLINTLSVLLDQHQNSDVFNDSRDDIESSLNKEPPTPPSHEINNTFNVYDFLHSLNSKPEPGPEDWYENVDYDVLKGLNTENVTEALKTLLPVLLDFLQNLDSFRDIREIIKSNLQSGSEDFYEDLIQGSLNDLNTENVTKELVKFLPVLLDLIQNSDAFRNIRDFINSSLQNGQEIFNEDVIYGILKNLNAENVSEGLENLSVLLNSLQNSDAFNDSRDIIQSSTSEPPPLQSAKGTTDVFNVSDSNNQLYAEMELEYLPENVSLGILNSLDPEDVTEEPVKYLPGQHEADLSSSALSSNRTVNKSSLKNESPLPDGNNKDTFHMNDSKKHQNRKKQPVSASEVGQRKKTSNTSGSDSNKQMKSDSSDQSQTYNTIRVTTAEKRTRTECNIKAFKCSESSTKVENTYGAWMSDASRLEDGRVWLAEHFSGRHLHEFENISEFPNGHYKVIDLMKFYHGCGHVIYKGSFYFHNGGTNQLVKFVLKSRRTTTLTMPYSRYRNLTYPFENSKTYFKFAVDENGLWVIFASDVNDNTMVAKLDPDDFSVESIVDTAFPTAKAGNAFIVCGVLYVTDRTDKRVTYAFDLKTHELVDASLNLRQANGTMAMLSYYHQRNLLYMWNDRSVSTCRVKFKHI</sequence>
<dbReference type="STRING" id="52670.A0A2I4BMR4"/>
<comment type="subcellular location">
    <subcellularLocation>
        <location evidence="1">Secreted</location>
    </subcellularLocation>
</comment>
<feature type="region of interest" description="Disordered" evidence="5">
    <location>
        <begin position="590"/>
        <end position="682"/>
    </location>
</feature>
<proteinExistence type="predicted"/>
<feature type="compositionally biased region" description="Pro residues" evidence="5">
    <location>
        <begin position="126"/>
        <end position="144"/>
    </location>
</feature>
<dbReference type="AlphaFoldDB" id="A0A2I4BMR4"/>